<dbReference type="GO" id="GO:0006465">
    <property type="term" value="P:signal peptide processing"/>
    <property type="evidence" value="ECO:0007669"/>
    <property type="project" value="InterPro"/>
</dbReference>
<evidence type="ECO:0000256" key="1">
    <source>
        <dbReference type="ARBA" id="ARBA00000677"/>
    </source>
</evidence>
<dbReference type="CDD" id="cd06530">
    <property type="entry name" value="S26_SPase_I"/>
    <property type="match status" value="1"/>
</dbReference>
<accession>A0A5C6M1V1</accession>
<dbReference type="GO" id="GO:0016020">
    <property type="term" value="C:membrane"/>
    <property type="evidence" value="ECO:0007669"/>
    <property type="project" value="UniProtKB-SubCell"/>
</dbReference>
<comment type="subcellular location">
    <subcellularLocation>
        <location evidence="7">Membrane</location>
        <topology evidence="7">Single-pass type II membrane protein</topology>
    </subcellularLocation>
</comment>
<evidence type="ECO:0000256" key="5">
    <source>
        <dbReference type="ARBA" id="ARBA00022801"/>
    </source>
</evidence>
<dbReference type="PROSITE" id="PS00760">
    <property type="entry name" value="SPASE_I_2"/>
    <property type="match status" value="1"/>
</dbReference>
<evidence type="ECO:0000256" key="2">
    <source>
        <dbReference type="ARBA" id="ARBA00009370"/>
    </source>
</evidence>
<feature type="non-terminal residue" evidence="9">
    <location>
        <position position="318"/>
    </location>
</feature>
<dbReference type="InterPro" id="IPR019533">
    <property type="entry name" value="Peptidase_S26"/>
</dbReference>
<dbReference type="InterPro" id="IPR019757">
    <property type="entry name" value="Pept_S26A_signal_pept_1_Lys-AS"/>
</dbReference>
<keyword evidence="7" id="KW-0645">Protease</keyword>
<dbReference type="AlphaFoldDB" id="A0A5C6M1V1"/>
<gene>
    <name evidence="9" type="ORF">E3A20_26250</name>
</gene>
<protein>
    <recommendedName>
        <fullName evidence="4 7">Signal peptidase I</fullName>
        <ecNumber evidence="3 7">3.4.21.89</ecNumber>
    </recommendedName>
</protein>
<comment type="catalytic activity">
    <reaction evidence="1 7">
        <text>Cleavage of hydrophobic, N-terminal signal or leader sequences from secreted and periplasmic proteins.</text>
        <dbReference type="EC" id="3.4.21.89"/>
    </reaction>
</comment>
<reference evidence="9 10" key="1">
    <citation type="submission" date="2019-08" db="EMBL/GenBank/DDBJ databases">
        <title>100 year-old enigma solved: identification of Planctomyces bekefii, the type genus and species of the phylum Planctomycetes.</title>
        <authorList>
            <person name="Svetlana D.N."/>
            <person name="Overmann J."/>
        </authorList>
    </citation>
    <scope>NUCLEOTIDE SEQUENCE [LARGE SCALE GENOMIC DNA]</scope>
    <source>
        <strain evidence="9">Phe10_nw2017</strain>
    </source>
</reference>
<keyword evidence="7" id="KW-0472">Membrane</keyword>
<evidence type="ECO:0000313" key="10">
    <source>
        <dbReference type="Proteomes" id="UP000321083"/>
    </source>
</evidence>
<dbReference type="PANTHER" id="PTHR43390">
    <property type="entry name" value="SIGNAL PEPTIDASE I"/>
    <property type="match status" value="1"/>
</dbReference>
<reference evidence="9 10" key="2">
    <citation type="submission" date="2019-08" db="EMBL/GenBank/DDBJ databases">
        <authorList>
            <person name="Henke P."/>
        </authorList>
    </citation>
    <scope>NUCLEOTIDE SEQUENCE [LARGE SCALE GENOMIC DNA]</scope>
    <source>
        <strain evidence="9">Phe10_nw2017</strain>
    </source>
</reference>
<evidence type="ECO:0000313" key="9">
    <source>
        <dbReference type="EMBL" id="TWW08247.1"/>
    </source>
</evidence>
<feature type="domain" description="Peptidase S26" evidence="8">
    <location>
        <begin position="110"/>
        <end position="176"/>
    </location>
</feature>
<name>A0A5C6M1V1_9PLAN</name>
<evidence type="ECO:0000256" key="6">
    <source>
        <dbReference type="PIRSR" id="PIRSR600223-1"/>
    </source>
</evidence>
<dbReference type="EC" id="3.4.21.89" evidence="3 7"/>
<dbReference type="Gene3D" id="2.10.109.10">
    <property type="entry name" value="Umud Fragment, subunit A"/>
    <property type="match status" value="1"/>
</dbReference>
<sequence length="318" mass="35303">MNTPPDSAIRSCRTAVDLAVAFVVAVILLRTFVLEGYLISTGSMAPGLYGFHRRVHCPSCRFVFAFGVAFDESTPGSLGTIQEPTGPRRLATCPNCGQSGIDVSNLPNNHGDQLLVHKHIFDIRSPKRWETVVFRNPASPGEAFVKRVVGLPGETIRIKAGDVHINGQIARKSLAAQLDLRIPVCSLQLPDSEHPEWQLPWDLDQHWKLQQNTLQYSAPPADTHSPAASLPAEPAWIRFHYWKPSGGRHLAETPLTHAAAEPDWSDFLNRFRDVPIAWSAQLHYDAEREVLQCTGVMPAELQRDLVRNATSSEFRNAV</sequence>
<comment type="similarity">
    <text evidence="2 7">Belongs to the peptidase S26 family.</text>
</comment>
<dbReference type="EMBL" id="SRHE01000766">
    <property type="protein sequence ID" value="TWW08247.1"/>
    <property type="molecule type" value="Genomic_DNA"/>
</dbReference>
<feature type="active site" evidence="6">
    <location>
        <position position="146"/>
    </location>
</feature>
<evidence type="ECO:0000259" key="8">
    <source>
        <dbReference type="Pfam" id="PF10502"/>
    </source>
</evidence>
<dbReference type="PANTHER" id="PTHR43390:SF1">
    <property type="entry name" value="CHLOROPLAST PROCESSING PEPTIDASE"/>
    <property type="match status" value="1"/>
</dbReference>
<dbReference type="NCBIfam" id="TIGR02227">
    <property type="entry name" value="sigpep_I_bact"/>
    <property type="match status" value="1"/>
</dbReference>
<dbReference type="SUPFAM" id="SSF51306">
    <property type="entry name" value="LexA/Signal peptidase"/>
    <property type="match status" value="1"/>
</dbReference>
<evidence type="ECO:0000256" key="4">
    <source>
        <dbReference type="ARBA" id="ARBA00019232"/>
    </source>
</evidence>
<proteinExistence type="inferred from homology"/>
<dbReference type="GO" id="GO:0004252">
    <property type="term" value="F:serine-type endopeptidase activity"/>
    <property type="evidence" value="ECO:0007669"/>
    <property type="project" value="InterPro"/>
</dbReference>
<keyword evidence="7" id="KW-1133">Transmembrane helix</keyword>
<keyword evidence="7" id="KW-0812">Transmembrane</keyword>
<comment type="caution">
    <text evidence="9">The sequence shown here is derived from an EMBL/GenBank/DDBJ whole genome shotgun (WGS) entry which is preliminary data.</text>
</comment>
<dbReference type="InterPro" id="IPR036286">
    <property type="entry name" value="LexA/Signal_pep-like_sf"/>
</dbReference>
<dbReference type="Pfam" id="PF10502">
    <property type="entry name" value="Peptidase_S26"/>
    <property type="match status" value="1"/>
</dbReference>
<feature type="transmembrane region" description="Helical" evidence="7">
    <location>
        <begin position="20"/>
        <end position="39"/>
    </location>
</feature>
<evidence type="ECO:0000256" key="3">
    <source>
        <dbReference type="ARBA" id="ARBA00013208"/>
    </source>
</evidence>
<keyword evidence="5 7" id="KW-0378">Hydrolase</keyword>
<evidence type="ECO:0000256" key="7">
    <source>
        <dbReference type="RuleBase" id="RU362042"/>
    </source>
</evidence>
<feature type="active site" evidence="6">
    <location>
        <position position="43"/>
    </location>
</feature>
<dbReference type="Proteomes" id="UP000321083">
    <property type="component" value="Unassembled WGS sequence"/>
</dbReference>
<dbReference type="InterPro" id="IPR000223">
    <property type="entry name" value="Pept_S26A_signal_pept_1"/>
</dbReference>
<dbReference type="GO" id="GO:0009003">
    <property type="term" value="F:signal peptidase activity"/>
    <property type="evidence" value="ECO:0007669"/>
    <property type="project" value="UniProtKB-EC"/>
</dbReference>
<keyword evidence="10" id="KW-1185">Reference proteome</keyword>
<organism evidence="9 10">
    <name type="scientific">Planctomyces bekefii</name>
    <dbReference type="NCBI Taxonomy" id="1653850"/>
    <lineage>
        <taxon>Bacteria</taxon>
        <taxon>Pseudomonadati</taxon>
        <taxon>Planctomycetota</taxon>
        <taxon>Planctomycetia</taxon>
        <taxon>Planctomycetales</taxon>
        <taxon>Planctomycetaceae</taxon>
        <taxon>Planctomyces</taxon>
    </lineage>
</organism>